<feature type="coiled-coil region" evidence="1">
    <location>
        <begin position="514"/>
        <end position="541"/>
    </location>
</feature>
<feature type="compositionally biased region" description="Gly residues" evidence="2">
    <location>
        <begin position="235"/>
        <end position="245"/>
    </location>
</feature>
<feature type="compositionally biased region" description="Basic and acidic residues" evidence="2">
    <location>
        <begin position="192"/>
        <end position="201"/>
    </location>
</feature>
<sequence>MEDCTTVAPVFVKNRYGREDMLALMGDAVGHPPPEGLQNCPFYVEEALPPIVCYPLSELEQRLQQNINSSKAMSSLSHAERANVATGAAYGGAGEGGPAGHKGGAGGWTPVKQWNRGHPPAGAQVKGGTSRPYVPPARNGIRGENANTTPEQPQLTPFGQRFANRGRGAQSTARGGGVTGAAFNSRAQGLYDPRDPKDRPRNRMRSTSDEGDVAGEGGWTTAGVGKHGWTHKDGGQGAWSGGQGGNAQSNDGPEESHRKSESGSMPEWMEDGEDREREESSDDTTSATGSFDEHGRFQKKNHPAVDAAQGRRAPDVHSNKHEKSQHSSAEKQPTGMQGTPQATASPSREAGSSNPDVDNSQGYSSLRPQVDMSAYRPPVVPQQSMPGGGVPMAAPPAAIHPPQFFYLDPTKQERGPFEKLQMDSWYKRGYFTEGLEVRRHTDTKYRTLGELMQLNGRMTPFDYKDDVAPPPPPVTAVFSNPAQSFATLFASGGMWSELGAQANMMYSQAGYDPIAAERKRIEDEQRRILEEQAKMREYQEHLIFCRSGGMWSELGAQANMMYSQAGYDPIAAERKRIEDEQRRILEEQAKMREYQEHLVRELQKQREEQEKQLMEQKLALIKHQEEIERRERELKESAEETKARLEMERLALAEKARQIEEERIAKIEEEARKAEEKRAQELERKRQEEELERQRKAEKEELVRKQQEAERERRAKEAAEEAARNARAAAEAAAEKLRQQQAELQKKRKATEEHNRKLAAAQAAAEKEKTANKTFEIEEAWQAAPKPVLSTQTSNDGSGQAAKKTSASKVAPWSAAAAAAPPKEKSLKEIQEEEERQLRAEQAQQARLRKEQETVNLHASGTWSNASQRIQWNQAAQPAPAVVKPANAKPAWGGAGVEPQKVSRPAELWGCEG</sequence>
<evidence type="ECO:0000256" key="1">
    <source>
        <dbReference type="SAM" id="Coils"/>
    </source>
</evidence>
<feature type="region of interest" description="Disordered" evidence="2">
    <location>
        <begin position="671"/>
        <end position="855"/>
    </location>
</feature>
<feature type="compositionally biased region" description="Polar residues" evidence="2">
    <location>
        <begin position="330"/>
        <end position="365"/>
    </location>
</feature>
<dbReference type="Proteomes" id="UP000271162">
    <property type="component" value="Unassembled WGS sequence"/>
</dbReference>
<evidence type="ECO:0000313" key="4">
    <source>
        <dbReference type="EMBL" id="VDL84872.1"/>
    </source>
</evidence>
<evidence type="ECO:0000256" key="2">
    <source>
        <dbReference type="SAM" id="MobiDB-lite"/>
    </source>
</evidence>
<dbReference type="PANTHER" id="PTHR34491:SF74">
    <property type="entry name" value="DUF4456 DOMAIN-CONTAINING PROTEIN"/>
    <property type="match status" value="1"/>
</dbReference>
<dbReference type="WBParaSite" id="NBR_0002113201-mRNA-1">
    <property type="protein sequence ID" value="NBR_0002113201-mRNA-1"/>
    <property type="gene ID" value="NBR_0002113201"/>
</dbReference>
<keyword evidence="5" id="KW-1185">Reference proteome</keyword>
<feature type="compositionally biased region" description="Polar residues" evidence="2">
    <location>
        <begin position="789"/>
        <end position="798"/>
    </location>
</feature>
<proteinExistence type="predicted"/>
<protein>
    <submittedName>
        <fullName evidence="6">GYF domain-containing protein</fullName>
    </submittedName>
</protein>
<evidence type="ECO:0000259" key="3">
    <source>
        <dbReference type="PROSITE" id="PS50829"/>
    </source>
</evidence>
<feature type="compositionally biased region" description="Low complexity" evidence="2">
    <location>
        <begin position="807"/>
        <end position="821"/>
    </location>
</feature>
<evidence type="ECO:0000313" key="6">
    <source>
        <dbReference type="WBParaSite" id="NBR_0002113201-mRNA-1"/>
    </source>
</evidence>
<dbReference type="OMA" id="WMEDGED"/>
<dbReference type="InterPro" id="IPR035445">
    <property type="entry name" value="GYF-like_dom_sf"/>
</dbReference>
<keyword evidence="1" id="KW-0175">Coiled coil</keyword>
<dbReference type="PROSITE" id="PS50829">
    <property type="entry name" value="GYF"/>
    <property type="match status" value="1"/>
</dbReference>
<dbReference type="Pfam" id="PF02213">
    <property type="entry name" value="GYF"/>
    <property type="match status" value="1"/>
</dbReference>
<feature type="compositionally biased region" description="Low complexity" evidence="2">
    <location>
        <begin position="874"/>
        <end position="891"/>
    </location>
</feature>
<feature type="compositionally biased region" description="Gly residues" evidence="2">
    <location>
        <begin position="95"/>
        <end position="107"/>
    </location>
</feature>
<reference evidence="6" key="1">
    <citation type="submission" date="2017-02" db="UniProtKB">
        <authorList>
            <consortium name="WormBaseParasite"/>
        </authorList>
    </citation>
    <scope>IDENTIFICATION</scope>
</reference>
<accession>A0A0N4YV60</accession>
<feature type="compositionally biased region" description="Basic and acidic residues" evidence="2">
    <location>
        <begin position="671"/>
        <end position="724"/>
    </location>
</feature>
<reference evidence="4 5" key="2">
    <citation type="submission" date="2018-11" db="EMBL/GenBank/DDBJ databases">
        <authorList>
            <consortium name="Pathogen Informatics"/>
        </authorList>
    </citation>
    <scope>NUCLEOTIDE SEQUENCE [LARGE SCALE GENOMIC DNA]</scope>
</reference>
<dbReference type="SUPFAM" id="SSF55277">
    <property type="entry name" value="GYF domain"/>
    <property type="match status" value="1"/>
</dbReference>
<organism evidence="6">
    <name type="scientific">Nippostrongylus brasiliensis</name>
    <name type="common">Rat hookworm</name>
    <dbReference type="NCBI Taxonomy" id="27835"/>
    <lineage>
        <taxon>Eukaryota</taxon>
        <taxon>Metazoa</taxon>
        <taxon>Ecdysozoa</taxon>
        <taxon>Nematoda</taxon>
        <taxon>Chromadorea</taxon>
        <taxon>Rhabditida</taxon>
        <taxon>Rhabditina</taxon>
        <taxon>Rhabditomorpha</taxon>
        <taxon>Strongyloidea</taxon>
        <taxon>Heligmosomidae</taxon>
        <taxon>Nippostrongylus</taxon>
    </lineage>
</organism>
<dbReference type="InterPro" id="IPR003169">
    <property type="entry name" value="GYF"/>
</dbReference>
<feature type="region of interest" description="Disordered" evidence="2">
    <location>
        <begin position="95"/>
        <end position="365"/>
    </location>
</feature>
<dbReference type="STRING" id="27835.A0A0N4YV60"/>
<gene>
    <name evidence="4" type="ORF">NBR_LOCUS21131</name>
</gene>
<feature type="compositionally biased region" description="Polar residues" evidence="2">
    <location>
        <begin position="145"/>
        <end position="157"/>
    </location>
</feature>
<feature type="domain" description="GYF" evidence="3">
    <location>
        <begin position="401"/>
        <end position="449"/>
    </location>
</feature>
<feature type="compositionally biased region" description="Basic and acidic residues" evidence="2">
    <location>
        <begin position="312"/>
        <end position="329"/>
    </location>
</feature>
<feature type="region of interest" description="Disordered" evidence="2">
    <location>
        <begin position="874"/>
        <end position="913"/>
    </location>
</feature>
<evidence type="ECO:0000313" key="5">
    <source>
        <dbReference type="Proteomes" id="UP000271162"/>
    </source>
</evidence>
<dbReference type="PANTHER" id="PTHR34491">
    <property type="entry name" value="A-TYPE INCLUSION PROTEIN, PUTATIVE-RELATED"/>
    <property type="match status" value="1"/>
</dbReference>
<dbReference type="SMART" id="SM00444">
    <property type="entry name" value="GYF"/>
    <property type="match status" value="1"/>
</dbReference>
<dbReference type="Gene3D" id="3.30.1490.40">
    <property type="match status" value="1"/>
</dbReference>
<dbReference type="AlphaFoldDB" id="A0A0N4YV60"/>
<dbReference type="EMBL" id="UYSL01025940">
    <property type="protein sequence ID" value="VDL84872.1"/>
    <property type="molecule type" value="Genomic_DNA"/>
</dbReference>
<name>A0A0N4YV60_NIPBR</name>